<reference evidence="2" key="2">
    <citation type="journal article" date="2015" name="Fish Shellfish Immunol.">
        <title>Early steps in the European eel (Anguilla anguilla)-Vibrio vulnificus interaction in the gills: Role of the RtxA13 toxin.</title>
        <authorList>
            <person name="Callol A."/>
            <person name="Pajuelo D."/>
            <person name="Ebbesson L."/>
            <person name="Teles M."/>
            <person name="MacKenzie S."/>
            <person name="Amaro C."/>
        </authorList>
    </citation>
    <scope>NUCLEOTIDE SEQUENCE</scope>
</reference>
<protein>
    <submittedName>
        <fullName evidence="2">Uncharacterized protein</fullName>
    </submittedName>
</protein>
<organism evidence="2">
    <name type="scientific">Anguilla anguilla</name>
    <name type="common">European freshwater eel</name>
    <name type="synonym">Muraena anguilla</name>
    <dbReference type="NCBI Taxonomy" id="7936"/>
    <lineage>
        <taxon>Eukaryota</taxon>
        <taxon>Metazoa</taxon>
        <taxon>Chordata</taxon>
        <taxon>Craniata</taxon>
        <taxon>Vertebrata</taxon>
        <taxon>Euteleostomi</taxon>
        <taxon>Actinopterygii</taxon>
        <taxon>Neopterygii</taxon>
        <taxon>Teleostei</taxon>
        <taxon>Anguilliformes</taxon>
        <taxon>Anguillidae</taxon>
        <taxon>Anguilla</taxon>
    </lineage>
</organism>
<name>A0A0E9SGM5_ANGAN</name>
<accession>A0A0E9SGM5</accession>
<evidence type="ECO:0000256" key="1">
    <source>
        <dbReference type="SAM" id="Phobius"/>
    </source>
</evidence>
<dbReference type="EMBL" id="GBXM01068136">
    <property type="protein sequence ID" value="JAH40441.1"/>
    <property type="molecule type" value="Transcribed_RNA"/>
</dbReference>
<keyword evidence="1" id="KW-0812">Transmembrane</keyword>
<reference evidence="2" key="1">
    <citation type="submission" date="2014-11" db="EMBL/GenBank/DDBJ databases">
        <authorList>
            <person name="Amaro Gonzalez C."/>
        </authorList>
    </citation>
    <scope>NUCLEOTIDE SEQUENCE</scope>
</reference>
<keyword evidence="1" id="KW-1133">Transmembrane helix</keyword>
<keyword evidence="1" id="KW-0472">Membrane</keyword>
<dbReference type="AlphaFoldDB" id="A0A0E9SGM5"/>
<sequence length="43" mass="4863">MAAWYTSAFVSYSRPPFSTICFLYFVFLSFFPHTLMAAGVISS</sequence>
<evidence type="ECO:0000313" key="2">
    <source>
        <dbReference type="EMBL" id="JAH40441.1"/>
    </source>
</evidence>
<feature type="transmembrane region" description="Helical" evidence="1">
    <location>
        <begin position="21"/>
        <end position="41"/>
    </location>
</feature>
<proteinExistence type="predicted"/>